<dbReference type="PANTHER" id="PTHR33336">
    <property type="entry name" value="QUINOL MONOOXYGENASE YGIN-RELATED"/>
    <property type="match status" value="1"/>
</dbReference>
<evidence type="ECO:0000313" key="3">
    <source>
        <dbReference type="Proteomes" id="UP000204551"/>
    </source>
</evidence>
<feature type="domain" description="ABM" evidence="1">
    <location>
        <begin position="37"/>
        <end position="130"/>
    </location>
</feature>
<protein>
    <submittedName>
        <fullName evidence="2">Autoinducer-2 (AI-2) modifying protein LsrG</fullName>
    </submittedName>
</protein>
<evidence type="ECO:0000313" key="2">
    <source>
        <dbReference type="EMBL" id="ASO05201.1"/>
    </source>
</evidence>
<organism evidence="2 3">
    <name type="scientific">Arenibacter algicola</name>
    <dbReference type="NCBI Taxonomy" id="616991"/>
    <lineage>
        <taxon>Bacteria</taxon>
        <taxon>Pseudomonadati</taxon>
        <taxon>Bacteroidota</taxon>
        <taxon>Flavobacteriia</taxon>
        <taxon>Flavobacteriales</taxon>
        <taxon>Flavobacteriaceae</taxon>
        <taxon>Arenibacter</taxon>
    </lineage>
</organism>
<dbReference type="AlphaFoldDB" id="A0A221UWE1"/>
<dbReference type="PANTHER" id="PTHR33336:SF3">
    <property type="entry name" value="ABM DOMAIN-CONTAINING PROTEIN"/>
    <property type="match status" value="1"/>
</dbReference>
<accession>A0A221UWE1</accession>
<dbReference type="KEGG" id="aalg:AREALGSMS7_01735"/>
<dbReference type="SUPFAM" id="SSF54909">
    <property type="entry name" value="Dimeric alpha+beta barrel"/>
    <property type="match status" value="1"/>
</dbReference>
<dbReference type="InterPro" id="IPR011008">
    <property type="entry name" value="Dimeric_a/b-barrel"/>
</dbReference>
<dbReference type="Pfam" id="PF03992">
    <property type="entry name" value="ABM"/>
    <property type="match status" value="1"/>
</dbReference>
<proteinExistence type="predicted"/>
<dbReference type="Proteomes" id="UP000204551">
    <property type="component" value="Chromosome"/>
</dbReference>
<dbReference type="PROSITE" id="PS51725">
    <property type="entry name" value="ABM"/>
    <property type="match status" value="1"/>
</dbReference>
<sequence length="143" mass="16626">MLTKKLGLLLVLLHMPIIGLGQSDDALKADTYQGKMMVRIAELEIETDYLDEYLEILKEESEASLRLEPGVICIYPMFQKENPTQIRLLEIYANKEAYESHLKTPHFQKYKTTTAEMVKDLKLIDMEAIDPESMSMVFKKYKF</sequence>
<evidence type="ECO:0000259" key="1">
    <source>
        <dbReference type="PROSITE" id="PS51725"/>
    </source>
</evidence>
<gene>
    <name evidence="2" type="ORF">AREALGSMS7_01735</name>
</gene>
<dbReference type="RefSeq" id="WP_093978011.1">
    <property type="nucleotide sequence ID" value="NZ_CP022515.1"/>
</dbReference>
<reference evidence="2 3" key="1">
    <citation type="submission" date="2017-07" db="EMBL/GenBank/DDBJ databases">
        <title>Genome Sequence of Arenibacter algicola Strain SMS7 Isolated from a culture of the Diatom Skeletonema marinoi.</title>
        <authorList>
            <person name="Topel M."/>
            <person name="Pinder M.I.M."/>
            <person name="Johansson O.N."/>
            <person name="Kourtchenko O."/>
            <person name="Godhe A."/>
            <person name="Clarke A.K."/>
        </authorList>
    </citation>
    <scope>NUCLEOTIDE SEQUENCE [LARGE SCALE GENOMIC DNA]</scope>
    <source>
        <strain evidence="2 3">SMS7</strain>
    </source>
</reference>
<dbReference type="InterPro" id="IPR050744">
    <property type="entry name" value="AI-2_Isomerase_LsrG"/>
</dbReference>
<dbReference type="EMBL" id="CP022515">
    <property type="protein sequence ID" value="ASO05201.1"/>
    <property type="molecule type" value="Genomic_DNA"/>
</dbReference>
<name>A0A221UWE1_9FLAO</name>
<dbReference type="Gene3D" id="3.30.70.100">
    <property type="match status" value="1"/>
</dbReference>
<dbReference type="InterPro" id="IPR007138">
    <property type="entry name" value="ABM_dom"/>
</dbReference>
<dbReference type="GO" id="GO:0003824">
    <property type="term" value="F:catalytic activity"/>
    <property type="evidence" value="ECO:0007669"/>
    <property type="project" value="TreeGrafter"/>
</dbReference>